<gene>
    <name evidence="1" type="ORF">FRX31_032462</name>
</gene>
<accession>A0A7J6UZQ9</accession>
<protein>
    <submittedName>
        <fullName evidence="1">Uncharacterized protein</fullName>
    </submittedName>
</protein>
<evidence type="ECO:0000313" key="2">
    <source>
        <dbReference type="Proteomes" id="UP000554482"/>
    </source>
</evidence>
<sequence length="50" mass="5198">VSAFLVVASGSLTPPSQGHPHCHNDGNARKIDCSHRVIGGVSHCIKHAKA</sequence>
<keyword evidence="2" id="KW-1185">Reference proteome</keyword>
<organism evidence="1 2">
    <name type="scientific">Thalictrum thalictroides</name>
    <name type="common">Rue-anemone</name>
    <name type="synonym">Anemone thalictroides</name>
    <dbReference type="NCBI Taxonomy" id="46969"/>
    <lineage>
        <taxon>Eukaryota</taxon>
        <taxon>Viridiplantae</taxon>
        <taxon>Streptophyta</taxon>
        <taxon>Embryophyta</taxon>
        <taxon>Tracheophyta</taxon>
        <taxon>Spermatophyta</taxon>
        <taxon>Magnoliopsida</taxon>
        <taxon>Ranunculales</taxon>
        <taxon>Ranunculaceae</taxon>
        <taxon>Thalictroideae</taxon>
        <taxon>Thalictrum</taxon>
    </lineage>
</organism>
<dbReference type="AlphaFoldDB" id="A0A7J6UZQ9"/>
<feature type="non-terminal residue" evidence="1">
    <location>
        <position position="1"/>
    </location>
</feature>
<comment type="caution">
    <text evidence="1">The sequence shown here is derived from an EMBL/GenBank/DDBJ whole genome shotgun (WGS) entry which is preliminary data.</text>
</comment>
<dbReference type="Proteomes" id="UP000554482">
    <property type="component" value="Unassembled WGS sequence"/>
</dbReference>
<name>A0A7J6UZQ9_THATH</name>
<reference evidence="1 2" key="1">
    <citation type="submission" date="2020-06" db="EMBL/GenBank/DDBJ databases">
        <title>Transcriptomic and genomic resources for Thalictrum thalictroides and T. hernandezii: Facilitating candidate gene discovery in an emerging model plant lineage.</title>
        <authorList>
            <person name="Arias T."/>
            <person name="Riano-Pachon D.M."/>
            <person name="Di Stilio V.S."/>
        </authorList>
    </citation>
    <scope>NUCLEOTIDE SEQUENCE [LARGE SCALE GENOMIC DNA]</scope>
    <source>
        <strain evidence="2">cv. WT478/WT964</strain>
        <tissue evidence="1">Leaves</tissue>
    </source>
</reference>
<proteinExistence type="predicted"/>
<dbReference type="EMBL" id="JABWDY010040684">
    <property type="protein sequence ID" value="KAF5177951.1"/>
    <property type="molecule type" value="Genomic_DNA"/>
</dbReference>
<evidence type="ECO:0000313" key="1">
    <source>
        <dbReference type="EMBL" id="KAF5177951.1"/>
    </source>
</evidence>